<dbReference type="InterPro" id="IPR036515">
    <property type="entry name" value="Transposase_17_sf"/>
</dbReference>
<evidence type="ECO:0000313" key="3">
    <source>
        <dbReference type="EMBL" id="ADH85694.1"/>
    </source>
</evidence>
<dbReference type="GO" id="GO:0006270">
    <property type="term" value="P:DNA replication initiation"/>
    <property type="evidence" value="ECO:0007669"/>
    <property type="project" value="InterPro"/>
</dbReference>
<organism evidence="3 4">
    <name type="scientific">Desulfurivibrio alkaliphilus (strain DSM 19089 / UNIQEM U267 / AHT2)</name>
    <dbReference type="NCBI Taxonomy" id="589865"/>
    <lineage>
        <taxon>Bacteria</taxon>
        <taxon>Pseudomonadati</taxon>
        <taxon>Thermodesulfobacteriota</taxon>
        <taxon>Desulfobulbia</taxon>
        <taxon>Desulfobulbales</taxon>
        <taxon>Desulfobulbaceae</taxon>
        <taxon>Desulfurivibrio</taxon>
    </lineage>
</organism>
<dbReference type="GO" id="GO:0006275">
    <property type="term" value="P:regulation of DNA replication"/>
    <property type="evidence" value="ECO:0007669"/>
    <property type="project" value="InterPro"/>
</dbReference>
<evidence type="ECO:0000313" key="4">
    <source>
        <dbReference type="Proteomes" id="UP000001508"/>
    </source>
</evidence>
<dbReference type="AlphaFoldDB" id="D6Z2B9"/>
<dbReference type="InterPro" id="IPR010921">
    <property type="entry name" value="Trp_repressor/repl_initiator"/>
</dbReference>
<sequence>MPRTARIDIPHLLQHVIVRGNERRAIFVDDDDRRYFVKRFSALLVATETECLAWALLDNHFHLLLRPHKVSLGAFMRRLLTGYAVTFNRRHRRTGHLFQNRYKSVVCEEETYLLELVRYIHLNPLRAGIVSTVDQLDAYPWCGHAALMGHENMFEQAANEVLSRFGKTIKTARNNYRRFIEDGVTLGRRDELVGLARNKKDEDGMGRDARVLGNDDFTEELLQQTEEEQLTTKVPLEKIIETVCAVLDLTMEDLLSPARSQQIAQARSLICYLAFSGGHSGVAIARKLHLTGSAVSIAARRGKEVIGRHPELSQGLQTILT</sequence>
<keyword evidence="4" id="KW-1185">Reference proteome</keyword>
<dbReference type="InterPro" id="IPR013159">
    <property type="entry name" value="DnaA_C"/>
</dbReference>
<evidence type="ECO:0000259" key="2">
    <source>
        <dbReference type="SMART" id="SM01321"/>
    </source>
</evidence>
<dbReference type="Gene3D" id="1.10.1750.10">
    <property type="match status" value="1"/>
</dbReference>
<dbReference type="SUPFAM" id="SSF143422">
    <property type="entry name" value="Transposase IS200-like"/>
    <property type="match status" value="1"/>
</dbReference>
<dbReference type="Pfam" id="PF01797">
    <property type="entry name" value="Y1_Tnp"/>
    <property type="match status" value="1"/>
</dbReference>
<dbReference type="InParanoid" id="D6Z2B9"/>
<reference evidence="4" key="1">
    <citation type="submission" date="2010-02" db="EMBL/GenBank/DDBJ databases">
        <title>Complete sequence of Desulfurivibrio alkaliphilus AHT2.</title>
        <authorList>
            <consortium name="US DOE Joint Genome Institute"/>
            <person name="Pitluck S."/>
            <person name="Chertkov O."/>
            <person name="Detter J.C."/>
            <person name="Han C."/>
            <person name="Tapia R."/>
            <person name="Larimer F."/>
            <person name="Land M."/>
            <person name="Hauser L."/>
            <person name="Kyrpides N."/>
            <person name="Mikhailova N."/>
            <person name="Sorokin D.Y."/>
            <person name="Muyzer G."/>
            <person name="Woyke T."/>
        </authorList>
    </citation>
    <scope>NUCLEOTIDE SEQUENCE [LARGE SCALE GENOMIC DNA]</scope>
    <source>
        <strain evidence="4">DSM 19089 / UNIQEM U267 / AHT2</strain>
    </source>
</reference>
<dbReference type="GO" id="GO:0006313">
    <property type="term" value="P:DNA transposition"/>
    <property type="evidence" value="ECO:0007669"/>
    <property type="project" value="InterPro"/>
</dbReference>
<dbReference type="Proteomes" id="UP000001508">
    <property type="component" value="Chromosome"/>
</dbReference>
<evidence type="ECO:0000259" key="1">
    <source>
        <dbReference type="SMART" id="SM00760"/>
    </source>
</evidence>
<name>D6Z2B9_DESAT</name>
<dbReference type="Pfam" id="PF08299">
    <property type="entry name" value="Bac_DnaA_C"/>
    <property type="match status" value="1"/>
</dbReference>
<accession>D6Z2B9</accession>
<dbReference type="SMART" id="SM00760">
    <property type="entry name" value="Bac_DnaA_C"/>
    <property type="match status" value="1"/>
</dbReference>
<gene>
    <name evidence="3" type="ordered locus">DaAHT2_0991</name>
</gene>
<dbReference type="OrthoDB" id="5470339at2"/>
<dbReference type="HOGENOM" id="CLU_068226_0_1_7"/>
<dbReference type="eggNOG" id="COG1943">
    <property type="taxonomic scope" value="Bacteria"/>
</dbReference>
<dbReference type="Gene3D" id="3.30.70.1290">
    <property type="entry name" value="Transposase IS200-like"/>
    <property type="match status" value="1"/>
</dbReference>
<proteinExistence type="predicted"/>
<dbReference type="SMART" id="SM01321">
    <property type="entry name" value="Y1_Tnp"/>
    <property type="match status" value="1"/>
</dbReference>
<dbReference type="GO" id="GO:0005524">
    <property type="term" value="F:ATP binding"/>
    <property type="evidence" value="ECO:0007669"/>
    <property type="project" value="InterPro"/>
</dbReference>
<evidence type="ECO:0008006" key="5">
    <source>
        <dbReference type="Google" id="ProtNLM"/>
    </source>
</evidence>
<protein>
    <recommendedName>
        <fullName evidence="5">Transposase IS200-like domain-containing protein</fullName>
    </recommendedName>
</protein>
<dbReference type="eggNOG" id="COG0593">
    <property type="taxonomic scope" value="Bacteria"/>
</dbReference>
<dbReference type="EMBL" id="CP001940">
    <property type="protein sequence ID" value="ADH85694.1"/>
    <property type="molecule type" value="Genomic_DNA"/>
</dbReference>
<dbReference type="PANTHER" id="PTHR34322">
    <property type="entry name" value="TRANSPOSASE, Y1_TNP DOMAIN-CONTAINING"/>
    <property type="match status" value="1"/>
</dbReference>
<dbReference type="SUPFAM" id="SSF48295">
    <property type="entry name" value="TrpR-like"/>
    <property type="match status" value="1"/>
</dbReference>
<dbReference type="STRING" id="589865.DaAHT2_0991"/>
<dbReference type="GO" id="GO:0043565">
    <property type="term" value="F:sequence-specific DNA binding"/>
    <property type="evidence" value="ECO:0007669"/>
    <property type="project" value="InterPro"/>
</dbReference>
<feature type="domain" description="Chromosomal replication initiator DnaA C-terminal" evidence="1">
    <location>
        <begin position="235"/>
        <end position="302"/>
    </location>
</feature>
<dbReference type="RefSeq" id="WP_013163224.1">
    <property type="nucleotide sequence ID" value="NC_014216.1"/>
</dbReference>
<dbReference type="KEGG" id="dak:DaAHT2_0991"/>
<dbReference type="PANTHER" id="PTHR34322:SF2">
    <property type="entry name" value="TRANSPOSASE IS200-LIKE DOMAIN-CONTAINING PROTEIN"/>
    <property type="match status" value="1"/>
</dbReference>
<dbReference type="InterPro" id="IPR002686">
    <property type="entry name" value="Transposase_17"/>
</dbReference>
<dbReference type="GO" id="GO:0004803">
    <property type="term" value="F:transposase activity"/>
    <property type="evidence" value="ECO:0007669"/>
    <property type="project" value="InterPro"/>
</dbReference>
<feature type="domain" description="Transposase IS200-like" evidence="2">
    <location>
        <begin position="9"/>
        <end position="123"/>
    </location>
</feature>